<feature type="transmembrane region" description="Helical" evidence="10">
    <location>
        <begin position="214"/>
        <end position="232"/>
    </location>
</feature>
<dbReference type="EMBL" id="FPHE01000127">
    <property type="protein sequence ID" value="SFV63521.1"/>
    <property type="molecule type" value="Genomic_DNA"/>
</dbReference>
<keyword evidence="7 10" id="KW-1133">Transmembrane helix</keyword>
<feature type="domain" description="Cation/H+ exchanger transmembrane" evidence="11">
    <location>
        <begin position="12"/>
        <end position="373"/>
    </location>
</feature>
<evidence type="ECO:0000256" key="4">
    <source>
        <dbReference type="ARBA" id="ARBA00022538"/>
    </source>
</evidence>
<evidence type="ECO:0000259" key="12">
    <source>
        <dbReference type="Pfam" id="PF02254"/>
    </source>
</evidence>
<comment type="subcellular location">
    <subcellularLocation>
        <location evidence="1">Membrane</location>
        <topology evidence="1">Multi-pass membrane protein</topology>
    </subcellularLocation>
</comment>
<protein>
    <submittedName>
        <fullName evidence="13">Glutathione-regulated potassium-efflux system protein KefB</fullName>
    </submittedName>
</protein>
<dbReference type="InterPro" id="IPR038770">
    <property type="entry name" value="Na+/solute_symporter_sf"/>
</dbReference>
<dbReference type="GO" id="GO:1902600">
    <property type="term" value="P:proton transmembrane transport"/>
    <property type="evidence" value="ECO:0007669"/>
    <property type="project" value="InterPro"/>
</dbReference>
<evidence type="ECO:0000256" key="10">
    <source>
        <dbReference type="SAM" id="Phobius"/>
    </source>
</evidence>
<feature type="transmembrane region" description="Helical" evidence="10">
    <location>
        <begin position="114"/>
        <end position="135"/>
    </location>
</feature>
<dbReference type="PANTHER" id="PTHR46157:SF4">
    <property type="entry name" value="K(+) EFFLUX ANTIPORTER 3, CHLOROPLASTIC"/>
    <property type="match status" value="1"/>
</dbReference>
<evidence type="ECO:0000256" key="6">
    <source>
        <dbReference type="ARBA" id="ARBA00022958"/>
    </source>
</evidence>
<evidence type="ECO:0000256" key="1">
    <source>
        <dbReference type="ARBA" id="ARBA00004141"/>
    </source>
</evidence>
<feature type="transmembrane region" description="Helical" evidence="10">
    <location>
        <begin position="270"/>
        <end position="287"/>
    </location>
</feature>
<evidence type="ECO:0000256" key="8">
    <source>
        <dbReference type="ARBA" id="ARBA00023065"/>
    </source>
</evidence>
<keyword evidence="5 10" id="KW-0812">Transmembrane</keyword>
<feature type="transmembrane region" description="Helical" evidence="10">
    <location>
        <begin position="53"/>
        <end position="73"/>
    </location>
</feature>
<evidence type="ECO:0000256" key="3">
    <source>
        <dbReference type="ARBA" id="ARBA00022449"/>
    </source>
</evidence>
<dbReference type="InterPro" id="IPR036291">
    <property type="entry name" value="NAD(P)-bd_dom_sf"/>
</dbReference>
<organism evidence="13">
    <name type="scientific">hydrothermal vent metagenome</name>
    <dbReference type="NCBI Taxonomy" id="652676"/>
    <lineage>
        <taxon>unclassified sequences</taxon>
        <taxon>metagenomes</taxon>
        <taxon>ecological metagenomes</taxon>
    </lineage>
</organism>
<feature type="domain" description="RCK N-terminal" evidence="12">
    <location>
        <begin position="404"/>
        <end position="519"/>
    </location>
</feature>
<evidence type="ECO:0000256" key="9">
    <source>
        <dbReference type="ARBA" id="ARBA00023136"/>
    </source>
</evidence>
<keyword evidence="6" id="KW-0630">Potassium</keyword>
<evidence type="ECO:0000259" key="11">
    <source>
        <dbReference type="Pfam" id="PF00999"/>
    </source>
</evidence>
<evidence type="ECO:0000256" key="5">
    <source>
        <dbReference type="ARBA" id="ARBA00022692"/>
    </source>
</evidence>
<dbReference type="Pfam" id="PF02254">
    <property type="entry name" value="TrkA_N"/>
    <property type="match status" value="1"/>
</dbReference>
<feature type="transmembrane region" description="Helical" evidence="10">
    <location>
        <begin position="357"/>
        <end position="376"/>
    </location>
</feature>
<dbReference type="Pfam" id="PF00999">
    <property type="entry name" value="Na_H_Exchanger"/>
    <property type="match status" value="1"/>
</dbReference>
<dbReference type="SUPFAM" id="SSF51735">
    <property type="entry name" value="NAD(P)-binding Rossmann-fold domains"/>
    <property type="match status" value="1"/>
</dbReference>
<evidence type="ECO:0000256" key="7">
    <source>
        <dbReference type="ARBA" id="ARBA00022989"/>
    </source>
</evidence>
<feature type="transmembrane region" description="Helical" evidence="10">
    <location>
        <begin position="293"/>
        <end position="314"/>
    </location>
</feature>
<keyword evidence="2" id="KW-0813">Transport</keyword>
<dbReference type="GO" id="GO:0005886">
    <property type="term" value="C:plasma membrane"/>
    <property type="evidence" value="ECO:0007669"/>
    <property type="project" value="TreeGrafter"/>
</dbReference>
<dbReference type="GO" id="GO:0015297">
    <property type="term" value="F:antiporter activity"/>
    <property type="evidence" value="ECO:0007669"/>
    <property type="project" value="UniProtKB-KW"/>
</dbReference>
<dbReference type="InterPro" id="IPR006153">
    <property type="entry name" value="Cation/H_exchanger_TM"/>
</dbReference>
<dbReference type="AlphaFoldDB" id="A0A1W1CCR6"/>
<keyword evidence="9 10" id="KW-0472">Membrane</keyword>
<keyword evidence="3" id="KW-0050">Antiport</keyword>
<evidence type="ECO:0000256" key="2">
    <source>
        <dbReference type="ARBA" id="ARBA00022448"/>
    </source>
</evidence>
<feature type="transmembrane region" description="Helical" evidence="10">
    <location>
        <begin position="181"/>
        <end position="202"/>
    </location>
</feature>
<keyword evidence="8" id="KW-0406">Ion transport</keyword>
<feature type="transmembrane region" description="Helical" evidence="10">
    <location>
        <begin position="85"/>
        <end position="108"/>
    </location>
</feature>
<proteinExistence type="predicted"/>
<evidence type="ECO:0000313" key="13">
    <source>
        <dbReference type="EMBL" id="SFV63521.1"/>
    </source>
</evidence>
<dbReference type="Gene3D" id="1.20.1530.20">
    <property type="match status" value="1"/>
</dbReference>
<sequence>MEYILIVLIVTIAISTAINVFLKKFDIPTVIGYIATGLITMQLFDFGEHSQETLAHLAEFGIVFLMFTIGLEFSIGHMKSMRKEVFVYGALQVILSGVIFIFLAYSLFGLELKSAIVVGFALSLSSTAIVIKILTEKNQIHSGYGRVAVGVLVFQDLAVIPMLLMISIFTSTNSSVSELLLNTLLQALVVFFILFGAGKYFIERFFDWVISSKSEEIFLVAVILVVIASSVVAELFGFSYTLGAFIAGMTIAETKFRYRIEADLIPFRDILLGVFFVTIGMQIELGIVVNYGFIILGLLVAIMLIKAVVLFGIVQFSVQKRTAIKSAMSLMQVGEFALAIFALAFSNRLISSDTNQIMIMTVVLSMVLTPFILNNIKSLTNRFFKEPTVLRERAIVSTGYQNHIIICGYGPLGVRLANTFKEKNLLYLILEHDVNVVDKAIEAGEESIFFANAGQKGVLEHFAIKKSLAIIVAIENEHRLRLICENIDSFDADINSVVMVRNSSEEDAISNLNVKHLINGRDIISDMLVERVVECKI</sequence>
<dbReference type="PANTHER" id="PTHR46157">
    <property type="entry name" value="K(+) EFFLUX ANTIPORTER 3, CHLOROPLASTIC"/>
    <property type="match status" value="1"/>
</dbReference>
<dbReference type="GO" id="GO:0006813">
    <property type="term" value="P:potassium ion transport"/>
    <property type="evidence" value="ECO:0007669"/>
    <property type="project" value="UniProtKB-KW"/>
</dbReference>
<keyword evidence="4" id="KW-0633">Potassium transport</keyword>
<name>A0A1W1CCR6_9ZZZZ</name>
<feature type="transmembrane region" description="Helical" evidence="10">
    <location>
        <begin position="29"/>
        <end position="47"/>
    </location>
</feature>
<feature type="transmembrane region" description="Helical" evidence="10">
    <location>
        <begin position="6"/>
        <end position="22"/>
    </location>
</feature>
<accession>A0A1W1CCR6</accession>
<feature type="transmembrane region" description="Helical" evidence="10">
    <location>
        <begin position="147"/>
        <end position="169"/>
    </location>
</feature>
<dbReference type="Gene3D" id="3.40.50.720">
    <property type="entry name" value="NAD(P)-binding Rossmann-like Domain"/>
    <property type="match status" value="1"/>
</dbReference>
<reference evidence="13" key="1">
    <citation type="submission" date="2016-10" db="EMBL/GenBank/DDBJ databases">
        <authorList>
            <person name="de Groot N.N."/>
        </authorList>
    </citation>
    <scope>NUCLEOTIDE SEQUENCE</scope>
</reference>
<feature type="transmembrane region" description="Helical" evidence="10">
    <location>
        <begin position="326"/>
        <end position="345"/>
    </location>
</feature>
<dbReference type="InterPro" id="IPR003148">
    <property type="entry name" value="RCK_N"/>
</dbReference>
<gene>
    <name evidence="13" type="ORF">MNB_SV-12-396</name>
</gene>